<evidence type="ECO:0000256" key="7">
    <source>
        <dbReference type="ARBA" id="ARBA00022679"/>
    </source>
</evidence>
<keyword evidence="6" id="KW-0597">Phosphoprotein</keyword>
<dbReference type="InterPro" id="IPR004358">
    <property type="entry name" value="Sig_transdc_His_kin-like_C"/>
</dbReference>
<keyword evidence="5" id="KW-1003">Cell membrane</keyword>
<keyword evidence="19" id="KW-1185">Reference proteome</keyword>
<evidence type="ECO:0000256" key="10">
    <source>
        <dbReference type="ARBA" id="ARBA00022777"/>
    </source>
</evidence>
<dbReference type="Pfam" id="PF00512">
    <property type="entry name" value="HisKA"/>
    <property type="match status" value="1"/>
</dbReference>
<dbReference type="InterPro" id="IPR003660">
    <property type="entry name" value="HAMP_dom"/>
</dbReference>
<evidence type="ECO:0000256" key="3">
    <source>
        <dbReference type="ARBA" id="ARBA00012438"/>
    </source>
</evidence>
<keyword evidence="8 15" id="KW-0812">Transmembrane</keyword>
<gene>
    <name evidence="18" type="ORF">QOZ95_001557</name>
</gene>
<dbReference type="SMART" id="SM00304">
    <property type="entry name" value="HAMP"/>
    <property type="match status" value="1"/>
</dbReference>
<evidence type="ECO:0000256" key="13">
    <source>
        <dbReference type="ARBA" id="ARBA00023012"/>
    </source>
</evidence>
<dbReference type="RefSeq" id="WP_152381552.1">
    <property type="nucleotide sequence ID" value="NZ_CP045298.1"/>
</dbReference>
<dbReference type="Gene3D" id="3.30.565.10">
    <property type="entry name" value="Histidine kinase-like ATPase, C-terminal domain"/>
    <property type="match status" value="1"/>
</dbReference>
<keyword evidence="12 15" id="KW-1133">Transmembrane helix</keyword>
<evidence type="ECO:0000259" key="17">
    <source>
        <dbReference type="PROSITE" id="PS50885"/>
    </source>
</evidence>
<evidence type="ECO:0000256" key="14">
    <source>
        <dbReference type="ARBA" id="ARBA00023136"/>
    </source>
</evidence>
<evidence type="ECO:0000256" key="12">
    <source>
        <dbReference type="ARBA" id="ARBA00022989"/>
    </source>
</evidence>
<evidence type="ECO:0000313" key="18">
    <source>
        <dbReference type="EMBL" id="MDQ0493399.1"/>
    </source>
</evidence>
<dbReference type="EMBL" id="JAUSWA010000007">
    <property type="protein sequence ID" value="MDQ0493399.1"/>
    <property type="molecule type" value="Genomic_DNA"/>
</dbReference>
<comment type="subcellular location">
    <subcellularLocation>
        <location evidence="2">Cell membrane</location>
        <topology evidence="2">Multi-pass membrane protein</topology>
    </subcellularLocation>
</comment>
<reference evidence="18 19" key="1">
    <citation type="submission" date="2023-07" db="EMBL/GenBank/DDBJ databases">
        <title>Genomic Encyclopedia of Type Strains, Phase IV (KMG-IV): sequencing the most valuable type-strain genomes for metagenomic binning, comparative biology and taxonomic classification.</title>
        <authorList>
            <person name="Goeker M."/>
        </authorList>
    </citation>
    <scope>NUCLEOTIDE SEQUENCE [LARGE SCALE GENOMIC DNA]</scope>
    <source>
        <strain evidence="18 19">DSM 14914</strain>
    </source>
</reference>
<dbReference type="SUPFAM" id="SSF158472">
    <property type="entry name" value="HAMP domain-like"/>
    <property type="match status" value="1"/>
</dbReference>
<dbReference type="PROSITE" id="PS50885">
    <property type="entry name" value="HAMP"/>
    <property type="match status" value="1"/>
</dbReference>
<evidence type="ECO:0000256" key="5">
    <source>
        <dbReference type="ARBA" id="ARBA00022475"/>
    </source>
</evidence>
<feature type="domain" description="HAMP" evidence="17">
    <location>
        <begin position="188"/>
        <end position="242"/>
    </location>
</feature>
<name>A0ABU0KVD7_9BACL</name>
<accession>A0ABU0KVD7</accession>
<evidence type="ECO:0000256" key="2">
    <source>
        <dbReference type="ARBA" id="ARBA00004651"/>
    </source>
</evidence>
<keyword evidence="7 18" id="KW-0808">Transferase</keyword>
<proteinExistence type="predicted"/>
<dbReference type="Pfam" id="PF02518">
    <property type="entry name" value="HATPase_c"/>
    <property type="match status" value="1"/>
</dbReference>
<dbReference type="PRINTS" id="PR00344">
    <property type="entry name" value="BCTRLSENSOR"/>
</dbReference>
<keyword evidence="9" id="KW-0547">Nucleotide-binding</keyword>
<dbReference type="PANTHER" id="PTHR45528">
    <property type="entry name" value="SENSOR HISTIDINE KINASE CPXA"/>
    <property type="match status" value="1"/>
</dbReference>
<keyword evidence="10 18" id="KW-0418">Kinase</keyword>
<evidence type="ECO:0000256" key="4">
    <source>
        <dbReference type="ARBA" id="ARBA00015735"/>
    </source>
</evidence>
<organism evidence="18 19">
    <name type="scientific">Paenibacillus brasilensis</name>
    <dbReference type="NCBI Taxonomy" id="128574"/>
    <lineage>
        <taxon>Bacteria</taxon>
        <taxon>Bacillati</taxon>
        <taxon>Bacillota</taxon>
        <taxon>Bacilli</taxon>
        <taxon>Bacillales</taxon>
        <taxon>Paenibacillaceae</taxon>
        <taxon>Paenibacillus</taxon>
    </lineage>
</organism>
<evidence type="ECO:0000256" key="6">
    <source>
        <dbReference type="ARBA" id="ARBA00022553"/>
    </source>
</evidence>
<dbReference type="InterPro" id="IPR036890">
    <property type="entry name" value="HATPase_C_sf"/>
</dbReference>
<dbReference type="CDD" id="cd00082">
    <property type="entry name" value="HisKA"/>
    <property type="match status" value="1"/>
</dbReference>
<dbReference type="InterPro" id="IPR050398">
    <property type="entry name" value="HssS/ArlS-like"/>
</dbReference>
<evidence type="ECO:0000313" key="19">
    <source>
        <dbReference type="Proteomes" id="UP001242811"/>
    </source>
</evidence>
<comment type="catalytic activity">
    <reaction evidence="1">
        <text>ATP + protein L-histidine = ADP + protein N-phospho-L-histidine.</text>
        <dbReference type="EC" id="2.7.13.3"/>
    </reaction>
</comment>
<dbReference type="Gene3D" id="6.10.340.10">
    <property type="match status" value="1"/>
</dbReference>
<dbReference type="Proteomes" id="UP001242811">
    <property type="component" value="Unassembled WGS sequence"/>
</dbReference>
<evidence type="ECO:0000256" key="9">
    <source>
        <dbReference type="ARBA" id="ARBA00022741"/>
    </source>
</evidence>
<evidence type="ECO:0000256" key="15">
    <source>
        <dbReference type="SAM" id="Phobius"/>
    </source>
</evidence>
<dbReference type="InterPro" id="IPR041610">
    <property type="entry name" value="ArlS_N"/>
</dbReference>
<evidence type="ECO:0000259" key="16">
    <source>
        <dbReference type="PROSITE" id="PS50109"/>
    </source>
</evidence>
<feature type="transmembrane region" description="Helical" evidence="15">
    <location>
        <begin position="167"/>
        <end position="186"/>
    </location>
</feature>
<protein>
    <recommendedName>
        <fullName evidence="4">Signal transduction histidine-protein kinase ArlS</fullName>
        <ecNumber evidence="3">2.7.13.3</ecNumber>
    </recommendedName>
</protein>
<dbReference type="SMART" id="SM00387">
    <property type="entry name" value="HATPase_c"/>
    <property type="match status" value="1"/>
</dbReference>
<evidence type="ECO:0000256" key="11">
    <source>
        <dbReference type="ARBA" id="ARBA00022840"/>
    </source>
</evidence>
<keyword evidence="13" id="KW-0902">Two-component regulatory system</keyword>
<sequence>MATLKSVFSRLPIRWKLAVWSSLLLCILFVLYNSVQYFTINQWMVSEGEVSIRKSMNELQSFFQEKQMSAQEIVNSRRFVEDMNDPHQIIRILNQQGIPLLSVSNELPEDWFLPQTVQSTRIMTAWHLEDQVLIMRSPLHSGRFTGTIEIINNMENLEKVSDKIKGVMIAGGIGAILLSALGGIFLSRQLIRPIQSMTDTMTRIRKKGIHEERVQVSDNNDELSNLGRVFNGLMDQLERSFLQQKQFVEDASHELRTPISIIEGHISLLNRWGKHDPAILDESLSVSILELERLKGIVNDLLELTRAESRTSDQDVPAIDTRHTVQYTLTNFAMLHPDMKFREELNPLEKVQVKITPQHLEQLLLIMLDNAVKYAGSSKEILVTGTLERNEVCIHITDYGIGIPTEDLPYLFDRFYRVDKARSREQGGTGLGLAIAKQLVKRYNGDIRVSSIENIGTTVTLAFPMPESRYVG</sequence>
<feature type="domain" description="Histidine kinase" evidence="16">
    <location>
        <begin position="250"/>
        <end position="467"/>
    </location>
</feature>
<dbReference type="InterPro" id="IPR003661">
    <property type="entry name" value="HisK_dim/P_dom"/>
</dbReference>
<dbReference type="SUPFAM" id="SSF55874">
    <property type="entry name" value="ATPase domain of HSP90 chaperone/DNA topoisomerase II/histidine kinase"/>
    <property type="match status" value="1"/>
</dbReference>
<dbReference type="SMART" id="SM00388">
    <property type="entry name" value="HisKA"/>
    <property type="match status" value="1"/>
</dbReference>
<dbReference type="GO" id="GO:0004673">
    <property type="term" value="F:protein histidine kinase activity"/>
    <property type="evidence" value="ECO:0007669"/>
    <property type="project" value="UniProtKB-EC"/>
</dbReference>
<dbReference type="Pfam" id="PF18719">
    <property type="entry name" value="ArlS_N"/>
    <property type="match status" value="1"/>
</dbReference>
<dbReference type="PANTHER" id="PTHR45528:SF12">
    <property type="entry name" value="SENSOR HISTIDINE KINASE ARSS"/>
    <property type="match status" value="1"/>
</dbReference>
<dbReference type="InterPro" id="IPR005467">
    <property type="entry name" value="His_kinase_dom"/>
</dbReference>
<dbReference type="Gene3D" id="1.10.287.130">
    <property type="match status" value="1"/>
</dbReference>
<feature type="transmembrane region" description="Helical" evidence="15">
    <location>
        <begin position="17"/>
        <end position="35"/>
    </location>
</feature>
<evidence type="ECO:0000256" key="1">
    <source>
        <dbReference type="ARBA" id="ARBA00000085"/>
    </source>
</evidence>
<dbReference type="InterPro" id="IPR036097">
    <property type="entry name" value="HisK_dim/P_sf"/>
</dbReference>
<evidence type="ECO:0000256" key="8">
    <source>
        <dbReference type="ARBA" id="ARBA00022692"/>
    </source>
</evidence>
<dbReference type="Pfam" id="PF00672">
    <property type="entry name" value="HAMP"/>
    <property type="match status" value="1"/>
</dbReference>
<dbReference type="PROSITE" id="PS50109">
    <property type="entry name" value="HIS_KIN"/>
    <property type="match status" value="1"/>
</dbReference>
<dbReference type="EC" id="2.7.13.3" evidence="3"/>
<dbReference type="InterPro" id="IPR003594">
    <property type="entry name" value="HATPase_dom"/>
</dbReference>
<comment type="caution">
    <text evidence="18">The sequence shown here is derived from an EMBL/GenBank/DDBJ whole genome shotgun (WGS) entry which is preliminary data.</text>
</comment>
<keyword evidence="14 15" id="KW-0472">Membrane</keyword>
<keyword evidence="11" id="KW-0067">ATP-binding</keyword>
<dbReference type="CDD" id="cd06225">
    <property type="entry name" value="HAMP"/>
    <property type="match status" value="1"/>
</dbReference>
<dbReference type="SUPFAM" id="SSF47384">
    <property type="entry name" value="Homodimeric domain of signal transducing histidine kinase"/>
    <property type="match status" value="1"/>
</dbReference>
<dbReference type="CDD" id="cd00075">
    <property type="entry name" value="HATPase"/>
    <property type="match status" value="1"/>
</dbReference>